<dbReference type="RefSeq" id="WP_135843747.1">
    <property type="nucleotide sequence ID" value="NZ_CP035088.1"/>
</dbReference>
<feature type="domain" description="Pyosin/cloacin translocation" evidence="5">
    <location>
        <begin position="388"/>
        <end position="522"/>
    </location>
</feature>
<dbReference type="SUPFAM" id="SSF69369">
    <property type="entry name" value="Cloacin translocation domain"/>
    <property type="match status" value="1"/>
</dbReference>
<dbReference type="PANTHER" id="PTHR12239:SF41">
    <property type="entry name" value="MEMBRANE ASSOCIATED PROTEIN, PUTATIVE-RELATED"/>
    <property type="match status" value="1"/>
</dbReference>
<protein>
    <recommendedName>
        <fullName evidence="5">Pyosin/cloacin translocation domain-containing protein</fullName>
    </recommendedName>
</protein>
<dbReference type="Proteomes" id="UP000296468">
    <property type="component" value="Chromosome"/>
</dbReference>
<evidence type="ECO:0000256" key="3">
    <source>
        <dbReference type="ARBA" id="ARBA00023048"/>
    </source>
</evidence>
<dbReference type="AlphaFoldDB" id="A0A4V1CA86"/>
<dbReference type="EMBL" id="CP035088">
    <property type="protein sequence ID" value="QBZ88034.1"/>
    <property type="molecule type" value="Genomic_DNA"/>
</dbReference>
<keyword evidence="4" id="KW-0175">Coiled coil</keyword>
<keyword evidence="3" id="KW-0078">Bacteriocin</keyword>
<evidence type="ECO:0000313" key="6">
    <source>
        <dbReference type="EMBL" id="QBZ88034.1"/>
    </source>
</evidence>
<evidence type="ECO:0000313" key="7">
    <source>
        <dbReference type="Proteomes" id="UP000296468"/>
    </source>
</evidence>
<gene>
    <name evidence="6" type="ORF">EPZ47_04745</name>
</gene>
<dbReference type="KEGG" id="pvk:EPZ47_04745"/>
<dbReference type="GO" id="GO:0042742">
    <property type="term" value="P:defense response to bacterium"/>
    <property type="evidence" value="ECO:0007669"/>
    <property type="project" value="UniProtKB-KW"/>
</dbReference>
<dbReference type="PANTHER" id="PTHR12239">
    <property type="entry name" value="PROTEIN CBG20215-RELATED"/>
    <property type="match status" value="1"/>
</dbReference>
<proteinExistence type="predicted"/>
<dbReference type="InterPro" id="IPR016128">
    <property type="entry name" value="Pyosin/cloacin_T_dom"/>
</dbReference>
<dbReference type="InterPro" id="IPR036302">
    <property type="entry name" value="Pyosin/cloacin_T_dom_sf"/>
</dbReference>
<keyword evidence="2" id="KW-0044">Antibiotic</keyword>
<keyword evidence="1" id="KW-0929">Antimicrobial</keyword>
<dbReference type="InterPro" id="IPR052293">
    <property type="entry name" value="SRRP"/>
</dbReference>
<dbReference type="GO" id="GO:0031640">
    <property type="term" value="P:killing of cells of another organism"/>
    <property type="evidence" value="ECO:0007669"/>
    <property type="project" value="UniProtKB-KW"/>
</dbReference>
<accession>A0A4V1CA86</accession>
<dbReference type="Pfam" id="PF06958">
    <property type="entry name" value="Pyocin_S"/>
    <property type="match status" value="1"/>
</dbReference>
<reference evidence="6 7" key="1">
    <citation type="journal article" date="2019" name="Front. Microbiol.">
        <title>In silico and Genetic Analyses of Cyclic Lipopeptide Synthetic Gene Clusters in Pseudomonas sp. 11K1.</title>
        <authorList>
            <person name="Zhao H."/>
            <person name="Liu Y.P."/>
            <person name="Zhang L.Q."/>
        </authorList>
    </citation>
    <scope>NUCLEOTIDE SEQUENCE [LARGE SCALE GENOMIC DNA]</scope>
    <source>
        <strain evidence="6 7">11K1</strain>
    </source>
</reference>
<organism evidence="6 7">
    <name type="scientific">Pseudomonas viciae</name>
    <dbReference type="NCBI Taxonomy" id="2505979"/>
    <lineage>
        <taxon>Bacteria</taxon>
        <taxon>Pseudomonadati</taxon>
        <taxon>Pseudomonadota</taxon>
        <taxon>Gammaproteobacteria</taxon>
        <taxon>Pseudomonadales</taxon>
        <taxon>Pseudomonadaceae</taxon>
        <taxon>Pseudomonas</taxon>
    </lineage>
</organism>
<dbReference type="OrthoDB" id="2067488at2"/>
<sequence length="679" mass="73334">MQQEKNILVNRGIPRTPSSSSGFGFSARGVSGPDHADRAYDAVDYAFDWLDESNESVEECFKENIKNITYITDAELVKTRATVRAAIPTTASDFDIELRTLNLQLSKARADHQQQIKTANLYYGHDPLTHKARDPAHKGFELVGRRGGQRGYYNAIAKWNISYAAAYQAKFLAEQIKLLETRLAIQNKTIAEAKAKSAAAAQAKAQAEAKRAAEERARLAAEAKRLAEERARLAAEAKRLAEEQARLAAEAQRLAAAAKAAAQAEAKRLAAEEARKATEAEIRRTAEVQALRQALSGRTFPMLGAAAGAGPVFATAGSTLATSQETTLAIQAALRTAITMVVESASAVAAPALAGFAALFYSSELGNGDLYSLSVPLSELTPDKSDDLRAIAAAQGEINLPLAIGSRTTGNKTEYVVTATHSAPTLSKAAVQLATLDSLGNFYRSISPDAASSNIIWTPIVKPNGASTSLPASVPNMIPYTGATPEAVAGRIDTHPEFDLYRFGGFVTVFPPESGIPPIYTVINSPYEGATTKGEHSGRDFNPQQAGGPILELDWRTAMVTQEGLDAVKLHIARLDQSDANVIMIERLERILSGEMNPGDVDKRFYTHETRELERFRAQGLADDFIPSNGSAEWNNAHTATLEDYKLGSSESLLYSSEALEAGRKQMEEIYKRLLKGEF</sequence>
<feature type="coiled-coil region" evidence="4">
    <location>
        <begin position="176"/>
        <end position="281"/>
    </location>
</feature>
<name>A0A4V1CA86_9PSED</name>
<evidence type="ECO:0000256" key="4">
    <source>
        <dbReference type="SAM" id="Coils"/>
    </source>
</evidence>
<evidence type="ECO:0000256" key="2">
    <source>
        <dbReference type="ARBA" id="ARBA00023022"/>
    </source>
</evidence>
<evidence type="ECO:0000256" key="1">
    <source>
        <dbReference type="ARBA" id="ARBA00022529"/>
    </source>
</evidence>
<evidence type="ECO:0000259" key="5">
    <source>
        <dbReference type="Pfam" id="PF06958"/>
    </source>
</evidence>